<keyword evidence="1" id="KW-0472">Membrane</keyword>
<dbReference type="GeneID" id="37287210"/>
<evidence type="ECO:0000256" key="1">
    <source>
        <dbReference type="SAM" id="Phobius"/>
    </source>
</evidence>
<organism evidence="2 3">
    <name type="scientific">Haloplanus rubicundus</name>
    <dbReference type="NCBI Taxonomy" id="1547898"/>
    <lineage>
        <taxon>Archaea</taxon>
        <taxon>Methanobacteriati</taxon>
        <taxon>Methanobacteriota</taxon>
        <taxon>Stenosarchaea group</taxon>
        <taxon>Halobacteria</taxon>
        <taxon>Halobacteriales</taxon>
        <taxon>Haloferacaceae</taxon>
        <taxon>Haloplanus</taxon>
    </lineage>
</organism>
<proteinExistence type="predicted"/>
<feature type="transmembrane region" description="Helical" evidence="1">
    <location>
        <begin position="51"/>
        <end position="73"/>
    </location>
</feature>
<evidence type="ECO:0000313" key="3">
    <source>
        <dbReference type="Proteomes" id="UP000252985"/>
    </source>
</evidence>
<keyword evidence="1" id="KW-0812">Transmembrane</keyword>
<evidence type="ECO:0000313" key="2">
    <source>
        <dbReference type="EMBL" id="AXG10063.1"/>
    </source>
</evidence>
<feature type="transmembrane region" description="Helical" evidence="1">
    <location>
        <begin position="18"/>
        <end position="39"/>
    </location>
</feature>
<feature type="transmembrane region" description="Helical" evidence="1">
    <location>
        <begin position="217"/>
        <end position="237"/>
    </location>
</feature>
<keyword evidence="1" id="KW-1133">Transmembrane helix</keyword>
<accession>A0A345ECZ1</accession>
<reference evidence="2 3" key="1">
    <citation type="submission" date="2018-07" db="EMBL/GenBank/DDBJ databases">
        <title>Genome sequences of Haloplanus sp. CBA1112.</title>
        <authorList>
            <person name="Kim Y.B."/>
            <person name="Roh S.W."/>
        </authorList>
    </citation>
    <scope>NUCLEOTIDE SEQUENCE [LARGE SCALE GENOMIC DNA]</scope>
    <source>
        <strain evidence="2 3">CBA1112</strain>
    </source>
</reference>
<dbReference type="RefSeq" id="WP_114605783.1">
    <property type="nucleotide sequence ID" value="NZ_CP031148.1"/>
</dbReference>
<dbReference type="AlphaFoldDB" id="A0A345ECZ1"/>
<dbReference type="EMBL" id="CP031148">
    <property type="protein sequence ID" value="AXG10063.1"/>
    <property type="molecule type" value="Genomic_DNA"/>
</dbReference>
<name>A0A345ECZ1_9EURY</name>
<dbReference type="Proteomes" id="UP000252985">
    <property type="component" value="Chromosome"/>
</dbReference>
<dbReference type="KEGG" id="haq:DU484_09490"/>
<protein>
    <submittedName>
        <fullName evidence="2">Uncharacterized protein</fullName>
    </submittedName>
</protein>
<gene>
    <name evidence="2" type="ORF">DU484_09490</name>
</gene>
<feature type="transmembrane region" description="Helical" evidence="1">
    <location>
        <begin position="243"/>
        <end position="266"/>
    </location>
</feature>
<feature type="transmembrane region" description="Helical" evidence="1">
    <location>
        <begin position="107"/>
        <end position="125"/>
    </location>
</feature>
<sequence>MTAPIEWADDGPAAVRHVAAGGAVGVAFLLVGGALAFGWTALRAGAYDRLLALALALALLPLTGRALLGIRAVGAPTDASLSRRPLLVAGGAWALVLAAVLRWRPLVAVALLAGAAGLWIVAAACRTRGRLDPAAGTLTYGGRTASLAGLDGVRRVPLGIVSVYWLDFARGSVGSGVPRTVVVPRRVDADVRVALDAAATGDADAAATDGAGWGERAAAATLGLGFLLAGPVAWLLLPASADATLVTGYLTLLGLPFAVLLLRYALVA</sequence>